<organism evidence="2 3">
    <name type="scientific">Undibacterium fentianense</name>
    <dbReference type="NCBI Taxonomy" id="2828728"/>
    <lineage>
        <taxon>Bacteria</taxon>
        <taxon>Pseudomonadati</taxon>
        <taxon>Pseudomonadota</taxon>
        <taxon>Betaproteobacteria</taxon>
        <taxon>Burkholderiales</taxon>
        <taxon>Oxalobacteraceae</taxon>
        <taxon>Undibacterium</taxon>
    </lineage>
</organism>
<feature type="transmembrane region" description="Helical" evidence="1">
    <location>
        <begin position="7"/>
        <end position="28"/>
    </location>
</feature>
<reference evidence="2" key="1">
    <citation type="submission" date="2021-04" db="EMBL/GenBank/DDBJ databases">
        <title>novel species isolated from subtropical streams in China.</title>
        <authorList>
            <person name="Lu H."/>
        </authorList>
    </citation>
    <scope>NUCLEOTIDE SEQUENCE</scope>
    <source>
        <strain evidence="2">FT137W</strain>
    </source>
</reference>
<protein>
    <submittedName>
        <fullName evidence="2">Prepilin-type N-terminal cleavage/methylation domain-containing protein</fullName>
    </submittedName>
</protein>
<evidence type="ECO:0000256" key="1">
    <source>
        <dbReference type="SAM" id="Phobius"/>
    </source>
</evidence>
<dbReference type="InterPro" id="IPR012902">
    <property type="entry name" value="N_methyl_site"/>
</dbReference>
<keyword evidence="1" id="KW-0472">Membrane</keyword>
<gene>
    <name evidence="2" type="ORF">KDM90_08615</name>
</gene>
<name>A0A941IDK1_9BURK</name>
<comment type="caution">
    <text evidence="2">The sequence shown here is derived from an EMBL/GenBank/DDBJ whole genome shotgun (WGS) entry which is preliminary data.</text>
</comment>
<evidence type="ECO:0000313" key="3">
    <source>
        <dbReference type="Proteomes" id="UP000678545"/>
    </source>
</evidence>
<keyword evidence="1" id="KW-0812">Transmembrane</keyword>
<keyword evidence="3" id="KW-1185">Reference proteome</keyword>
<dbReference type="Gene3D" id="3.30.700.10">
    <property type="entry name" value="Glycoprotein, Type 4 Pilin"/>
    <property type="match status" value="1"/>
</dbReference>
<dbReference type="SUPFAM" id="SSF54523">
    <property type="entry name" value="Pili subunits"/>
    <property type="match status" value="1"/>
</dbReference>
<keyword evidence="1" id="KW-1133">Transmembrane helix</keyword>
<accession>A0A941IDK1</accession>
<proteinExistence type="predicted"/>
<dbReference type="AlphaFoldDB" id="A0A941IDK1"/>
<dbReference type="Pfam" id="PF07963">
    <property type="entry name" value="N_methyl"/>
    <property type="match status" value="1"/>
</dbReference>
<sequence length="152" mass="15472">MKKNQTGFTLIELIVVITILGLLSAYALPRFAALQTEARIAKMNGALASLKSGAALARSIQLTQQLAANTSIVMEGATIPMANGYPTTALTGIPVAAGLATPDFVLTVTSATVFTVSSDANHPNCSVTYTVPVAAGSPPTYSNTGLTAANCA</sequence>
<dbReference type="NCBIfam" id="TIGR02532">
    <property type="entry name" value="IV_pilin_GFxxxE"/>
    <property type="match status" value="1"/>
</dbReference>
<dbReference type="EMBL" id="JAGSPJ010000003">
    <property type="protein sequence ID" value="MBR7800058.1"/>
    <property type="molecule type" value="Genomic_DNA"/>
</dbReference>
<dbReference type="InterPro" id="IPR045584">
    <property type="entry name" value="Pilin-like"/>
</dbReference>
<dbReference type="RefSeq" id="WP_212675197.1">
    <property type="nucleotide sequence ID" value="NZ_JAGSPJ010000003.1"/>
</dbReference>
<evidence type="ECO:0000313" key="2">
    <source>
        <dbReference type="EMBL" id="MBR7800058.1"/>
    </source>
</evidence>
<dbReference type="Proteomes" id="UP000678545">
    <property type="component" value="Unassembled WGS sequence"/>
</dbReference>